<name>A0A8S3YYH2_9EUPU</name>
<proteinExistence type="predicted"/>
<feature type="domain" description="Calponin-homology (CH)" evidence="4">
    <location>
        <begin position="981"/>
        <end position="1095"/>
    </location>
</feature>
<dbReference type="SMART" id="SM00033">
    <property type="entry name" value="CH"/>
    <property type="match status" value="1"/>
</dbReference>
<dbReference type="Proteomes" id="UP000678393">
    <property type="component" value="Unassembled WGS sequence"/>
</dbReference>
<dbReference type="SMART" id="SM00364">
    <property type="entry name" value="LRR_BAC"/>
    <property type="match status" value="5"/>
</dbReference>
<dbReference type="Pfam" id="PF00307">
    <property type="entry name" value="CH"/>
    <property type="match status" value="1"/>
</dbReference>
<feature type="compositionally biased region" description="Polar residues" evidence="3">
    <location>
        <begin position="842"/>
        <end position="856"/>
    </location>
</feature>
<feature type="compositionally biased region" description="Basic and acidic residues" evidence="3">
    <location>
        <begin position="977"/>
        <end position="986"/>
    </location>
</feature>
<feature type="region of interest" description="Disordered" evidence="3">
    <location>
        <begin position="355"/>
        <end position="424"/>
    </location>
</feature>
<evidence type="ECO:0000256" key="3">
    <source>
        <dbReference type="SAM" id="MobiDB-lite"/>
    </source>
</evidence>
<feature type="region of interest" description="Disordered" evidence="3">
    <location>
        <begin position="533"/>
        <end position="554"/>
    </location>
</feature>
<feature type="compositionally biased region" description="Low complexity" evidence="3">
    <location>
        <begin position="442"/>
        <end position="470"/>
    </location>
</feature>
<evidence type="ECO:0000313" key="6">
    <source>
        <dbReference type="Proteomes" id="UP000678393"/>
    </source>
</evidence>
<feature type="non-terminal residue" evidence="5">
    <location>
        <position position="1"/>
    </location>
</feature>
<sequence length="1102" mass="123442">KMAAYPGSGYQSPPTIGRTVDRIFEDAQFTGEIHLNGRKLRDYPKICSKYDLSDTTLVDISRNRLTEVPHEVCEYLFVEKINCYHNVIRTISDSIQQLQVLTHLILSRNQLTTLPPALCMLGALEVLHVSNNKLVSLPEEIKHLSSLMDLDVSCNELSHLPVQIGDLSSLRCLNLRRNFLVELPVEISRLQLYKLDFSNNRIEKIPTVFRKMETLEQFILDNNPLSSPPAYVCIKGRQHIMKFLQIEAIKEDRKRGILMGSDSDIKKFARKSLPPHQSSDDLKNMLGAPESKWKRHTVLSNDSGYSTADGSERNGWQSGEIYPLSEENNNNYQPEMLKKYKGDHHHQTFYQSYLPHHQQQPDQSQQQNQTTVSNTGGHNLATQPRSASALHQHSIPSAQQGDTYPEPAIPGRTSPAHVSTSYSQYLQRQYPHDLRHSHYRPHISSSSTSHPHSSAMYSSSSSLGTSNRQSPSPSFTHHSSDSQTVGHNNSFTGADSSGSLTRQRSNTSLSDYQSRQYASSTVQTAHRAYSPAVLTRYRPDSPTFRYGNSKPAKDYLTNGSQLPLSSHSTYLHQRESVTHERNIYQLPSRLERFGRESSSTRPPSPPRIMSGDMEDEFTRELKRQKAEYERKKKQAELIRVQQEEEEEEREKEERRRAALKLQEEQKVVMQKQEEQRRHGEVQRQEEIRRQEDLRVIDVKRRKEAESRKMEDEIQQLQDTVRIEDGEEIRQKGDTDKRAESKLLDKKNLINNGVLENSRQSSASTTPSVSPSPSPRNSVSHLAKPNSPSSSTSHLAKPISPSGSTSHLVKPTGTKSAVPRAANGPAGPAQSQAVRKTKLAGDRSNTASPVTARSTRTVAPAGLRAQGSGLTSAPSNLRRSSNSSTVDDEPKPRKGPTVAPAETSRLKAHHEEQNKKGTLLHSSAGKMQQKSDHPAETVDTNKRINTRPPTSTNIYGLSRGRPGGPKTLEDSSSNFSIHKKEEKEEAEQMDRLRQMVESRLRVTLPDNLAEALRDGVVLCHLANHVRPRSVGSIHVPSPAVPKLTLAKCRRNVDNFLDACRKIGVDQEQLCGPQDIFDEKGISRVAITVAALVAVGSNPRQSAV</sequence>
<feature type="region of interest" description="Disordered" evidence="3">
    <location>
        <begin position="293"/>
        <end position="330"/>
    </location>
</feature>
<dbReference type="Pfam" id="PF00560">
    <property type="entry name" value="LRR_1"/>
    <property type="match status" value="1"/>
</dbReference>
<keyword evidence="6" id="KW-1185">Reference proteome</keyword>
<keyword evidence="2" id="KW-0677">Repeat</keyword>
<feature type="compositionally biased region" description="Polar residues" evidence="3">
    <location>
        <begin position="370"/>
        <end position="402"/>
    </location>
</feature>
<dbReference type="InterPro" id="IPR032675">
    <property type="entry name" value="LRR_dom_sf"/>
</dbReference>
<dbReference type="PANTHER" id="PTHR48051:SF21">
    <property type="entry name" value="CALPONIN-HOMOLOGY (CH) DOMAIN-CONTAINING PROTEIN"/>
    <property type="match status" value="1"/>
</dbReference>
<feature type="compositionally biased region" description="Low complexity" evidence="3">
    <location>
        <begin position="358"/>
        <end position="369"/>
    </location>
</feature>
<organism evidence="5 6">
    <name type="scientific">Candidula unifasciata</name>
    <dbReference type="NCBI Taxonomy" id="100452"/>
    <lineage>
        <taxon>Eukaryota</taxon>
        <taxon>Metazoa</taxon>
        <taxon>Spiralia</taxon>
        <taxon>Lophotrochozoa</taxon>
        <taxon>Mollusca</taxon>
        <taxon>Gastropoda</taxon>
        <taxon>Heterobranchia</taxon>
        <taxon>Euthyneura</taxon>
        <taxon>Panpulmonata</taxon>
        <taxon>Eupulmonata</taxon>
        <taxon>Stylommatophora</taxon>
        <taxon>Helicina</taxon>
        <taxon>Helicoidea</taxon>
        <taxon>Geomitridae</taxon>
        <taxon>Candidula</taxon>
    </lineage>
</organism>
<dbReference type="GO" id="GO:0005737">
    <property type="term" value="C:cytoplasm"/>
    <property type="evidence" value="ECO:0007669"/>
    <property type="project" value="TreeGrafter"/>
</dbReference>
<dbReference type="Pfam" id="PF13855">
    <property type="entry name" value="LRR_8"/>
    <property type="match status" value="1"/>
</dbReference>
<dbReference type="InterPro" id="IPR036872">
    <property type="entry name" value="CH_dom_sf"/>
</dbReference>
<feature type="compositionally biased region" description="Basic and acidic residues" evidence="3">
    <location>
        <begin position="651"/>
        <end position="711"/>
    </location>
</feature>
<dbReference type="InterPro" id="IPR001715">
    <property type="entry name" value="CH_dom"/>
</dbReference>
<evidence type="ECO:0000256" key="1">
    <source>
        <dbReference type="ARBA" id="ARBA00022614"/>
    </source>
</evidence>
<feature type="compositionally biased region" description="Polar residues" evidence="3">
    <location>
        <begin position="867"/>
        <end position="884"/>
    </location>
</feature>
<dbReference type="Gene3D" id="3.80.10.10">
    <property type="entry name" value="Ribonuclease Inhibitor"/>
    <property type="match status" value="1"/>
</dbReference>
<dbReference type="CDD" id="cd21205">
    <property type="entry name" value="CH_LRCH"/>
    <property type="match status" value="1"/>
</dbReference>
<feature type="compositionally biased region" description="Polar residues" evidence="3">
    <location>
        <begin position="471"/>
        <end position="515"/>
    </location>
</feature>
<feature type="compositionally biased region" description="Basic and acidic residues" evidence="3">
    <location>
        <begin position="928"/>
        <end position="941"/>
    </location>
</feature>
<dbReference type="InterPro" id="IPR050216">
    <property type="entry name" value="LRR_domain-containing"/>
</dbReference>
<evidence type="ECO:0000313" key="5">
    <source>
        <dbReference type="EMBL" id="CAG5120230.1"/>
    </source>
</evidence>
<feature type="compositionally biased region" description="Polar residues" evidence="3">
    <location>
        <begin position="298"/>
        <end position="317"/>
    </location>
</feature>
<dbReference type="Gene3D" id="1.10.418.10">
    <property type="entry name" value="Calponin-like domain"/>
    <property type="match status" value="1"/>
</dbReference>
<dbReference type="SMART" id="SM00369">
    <property type="entry name" value="LRR_TYP"/>
    <property type="match status" value="6"/>
</dbReference>
<protein>
    <recommendedName>
        <fullName evidence="4">Calponin-homology (CH) domain-containing protein</fullName>
    </recommendedName>
</protein>
<dbReference type="PANTHER" id="PTHR48051">
    <property type="match status" value="1"/>
</dbReference>
<gene>
    <name evidence="5" type="ORF">CUNI_LOCUS5788</name>
</gene>
<dbReference type="InterPro" id="IPR003591">
    <property type="entry name" value="Leu-rich_rpt_typical-subtyp"/>
</dbReference>
<keyword evidence="1" id="KW-0433">Leucine-rich repeat</keyword>
<reference evidence="5" key="1">
    <citation type="submission" date="2021-04" db="EMBL/GenBank/DDBJ databases">
        <authorList>
            <consortium name="Molecular Ecology Group"/>
        </authorList>
    </citation>
    <scope>NUCLEOTIDE SEQUENCE</scope>
</reference>
<comment type="caution">
    <text evidence="5">The sequence shown here is derived from an EMBL/GenBank/DDBJ whole genome shotgun (WGS) entry which is preliminary data.</text>
</comment>
<dbReference type="PROSITE" id="PS51450">
    <property type="entry name" value="LRR"/>
    <property type="match status" value="2"/>
</dbReference>
<evidence type="ECO:0000256" key="2">
    <source>
        <dbReference type="ARBA" id="ARBA00022737"/>
    </source>
</evidence>
<feature type="compositionally biased region" description="Basic and acidic residues" evidence="3">
    <location>
        <begin position="720"/>
        <end position="747"/>
    </location>
</feature>
<dbReference type="EMBL" id="CAJHNH020000860">
    <property type="protein sequence ID" value="CAG5120230.1"/>
    <property type="molecule type" value="Genomic_DNA"/>
</dbReference>
<feature type="region of interest" description="Disordered" evidence="3">
    <location>
        <begin position="628"/>
        <end position="986"/>
    </location>
</feature>
<feature type="compositionally biased region" description="Low complexity" evidence="3">
    <location>
        <begin position="756"/>
        <end position="779"/>
    </location>
</feature>
<dbReference type="OrthoDB" id="6149831at2759"/>
<feature type="region of interest" description="Disordered" evidence="3">
    <location>
        <begin position="437"/>
        <end position="515"/>
    </location>
</feature>
<dbReference type="AlphaFoldDB" id="A0A8S3YYH2"/>
<dbReference type="PROSITE" id="PS50021">
    <property type="entry name" value="CH"/>
    <property type="match status" value="1"/>
</dbReference>
<evidence type="ECO:0000259" key="4">
    <source>
        <dbReference type="PROSITE" id="PS50021"/>
    </source>
</evidence>
<accession>A0A8S3YYH2</accession>
<dbReference type="InterPro" id="IPR001611">
    <property type="entry name" value="Leu-rich_rpt"/>
</dbReference>
<dbReference type="SUPFAM" id="SSF52058">
    <property type="entry name" value="L domain-like"/>
    <property type="match status" value="1"/>
</dbReference>
<dbReference type="SUPFAM" id="SSF47576">
    <property type="entry name" value="Calponin-homology domain, CH-domain"/>
    <property type="match status" value="1"/>
</dbReference>